<protein>
    <recommendedName>
        <fullName evidence="3">Alkaline phosphatase</fullName>
    </recommendedName>
</protein>
<accession>A0A3B1DB25</accession>
<name>A0A3B1DB25_9ZZZZ</name>
<sequence length="509" mass="55316">MNADLRSNVGKTLIFLVIYAVMVTVGASVSLAGNDHRRGSVDFGLTVERLLKSQSESLFGIEQPLDESASPIETPYRTVEQDAEAQVLSARGLKVEYLTRESGNKTDQMAFFPEEAPTHLIVCVEGRREVIGTNPDGTAKYNPSIQRIDLSNGEVETILRGMNRCDGIRTTPWGTILATEETSDGGAYEIMDPLFTTEQTVIDRATGEVTDPVLISKRTALPTIAWEGLTVLPSGVVIGGDELRPGTDGPDSDGGAIFKFVPDSLFSGNGDIATLSSSPLTSGVVNAMQISCREASSSRFPQFGQGCEVGQGTWVEVNASTARADADARGATGYYRPEDLHRDLRFSDRDFPGAVRFCWTNTGREKAYNFAEVMCAVDYEPVNAESLVIANRFVAGDPEFNSFDNLAFQPVTGNLYVIEDHKNGDIFACLPDGADRDIKSDGCVRTMSVKDSSAEPTGFIFSADGKTAYLSIQHSNDALMPLYDDYPTDDVLRITGFSTQQRGHHMIDR</sequence>
<dbReference type="PANTHER" id="PTHR35399">
    <property type="entry name" value="SLR8030 PROTEIN"/>
    <property type="match status" value="1"/>
</dbReference>
<evidence type="ECO:0000256" key="1">
    <source>
        <dbReference type="SAM" id="Phobius"/>
    </source>
</evidence>
<dbReference type="AlphaFoldDB" id="A0A3B1DB25"/>
<dbReference type="EMBL" id="UOGI01000167">
    <property type="protein sequence ID" value="VAX33178.1"/>
    <property type="molecule type" value="Genomic_DNA"/>
</dbReference>
<proteinExistence type="predicted"/>
<dbReference type="PANTHER" id="PTHR35399:SF2">
    <property type="entry name" value="DUF839 DOMAIN-CONTAINING PROTEIN"/>
    <property type="match status" value="1"/>
</dbReference>
<dbReference type="Pfam" id="PF05787">
    <property type="entry name" value="PhoX"/>
    <property type="match status" value="1"/>
</dbReference>
<feature type="transmembrane region" description="Helical" evidence="1">
    <location>
        <begin position="12"/>
        <end position="33"/>
    </location>
</feature>
<evidence type="ECO:0008006" key="3">
    <source>
        <dbReference type="Google" id="ProtNLM"/>
    </source>
</evidence>
<dbReference type="SUPFAM" id="SSF101898">
    <property type="entry name" value="NHL repeat"/>
    <property type="match status" value="1"/>
</dbReference>
<keyword evidence="1" id="KW-1133">Transmembrane helix</keyword>
<reference evidence="2" key="1">
    <citation type="submission" date="2018-06" db="EMBL/GenBank/DDBJ databases">
        <authorList>
            <person name="Zhirakovskaya E."/>
        </authorList>
    </citation>
    <scope>NUCLEOTIDE SEQUENCE</scope>
</reference>
<keyword evidence="1" id="KW-0812">Transmembrane</keyword>
<gene>
    <name evidence="2" type="ORF">MNBD_NITROSPIRAE03-1209</name>
</gene>
<dbReference type="InterPro" id="IPR008557">
    <property type="entry name" value="PhoX"/>
</dbReference>
<evidence type="ECO:0000313" key="2">
    <source>
        <dbReference type="EMBL" id="VAX33178.1"/>
    </source>
</evidence>
<organism evidence="2">
    <name type="scientific">hydrothermal vent metagenome</name>
    <dbReference type="NCBI Taxonomy" id="652676"/>
    <lineage>
        <taxon>unclassified sequences</taxon>
        <taxon>metagenomes</taxon>
        <taxon>ecological metagenomes</taxon>
    </lineage>
</organism>
<keyword evidence="1" id="KW-0472">Membrane</keyword>